<dbReference type="Pfam" id="PF02801">
    <property type="entry name" value="Ketoacyl-synt_C"/>
    <property type="match status" value="2"/>
</dbReference>
<keyword evidence="3 4" id="KW-0808">Transferase</keyword>
<dbReference type="GO" id="GO:0004315">
    <property type="term" value="F:3-oxoacyl-[acyl-carrier-protein] synthase activity"/>
    <property type="evidence" value="ECO:0007669"/>
    <property type="project" value="InterPro"/>
</dbReference>
<evidence type="ECO:0000256" key="1">
    <source>
        <dbReference type="ARBA" id="ARBA00005194"/>
    </source>
</evidence>
<dbReference type="STRING" id="1367852.SAMN05216516_10486"/>
<feature type="domain" description="Ketosynthase family 3 (KS3)" evidence="5">
    <location>
        <begin position="6"/>
        <end position="401"/>
    </location>
</feature>
<dbReference type="InterPro" id="IPR016039">
    <property type="entry name" value="Thiolase-like"/>
</dbReference>
<dbReference type="SMART" id="SM00825">
    <property type="entry name" value="PKS_KS"/>
    <property type="match status" value="1"/>
</dbReference>
<keyword evidence="7" id="KW-1185">Reference proteome</keyword>
<dbReference type="InterPro" id="IPR014031">
    <property type="entry name" value="Ketoacyl_synth_C"/>
</dbReference>
<dbReference type="InterPro" id="IPR018201">
    <property type="entry name" value="Ketoacyl_synth_AS"/>
</dbReference>
<organism evidence="6 7">
    <name type="scientific">Izhakiella capsodis</name>
    <dbReference type="NCBI Taxonomy" id="1367852"/>
    <lineage>
        <taxon>Bacteria</taxon>
        <taxon>Pseudomonadati</taxon>
        <taxon>Pseudomonadota</taxon>
        <taxon>Gammaproteobacteria</taxon>
        <taxon>Enterobacterales</taxon>
        <taxon>Erwiniaceae</taxon>
        <taxon>Izhakiella</taxon>
    </lineage>
</organism>
<dbReference type="UniPathway" id="UPA00094"/>
<dbReference type="AlphaFoldDB" id="A0A1I4XFA8"/>
<protein>
    <submittedName>
        <fullName evidence="6">3-oxoacyl-(Acyl-carrier-protein) synthase</fullName>
    </submittedName>
</protein>
<evidence type="ECO:0000313" key="7">
    <source>
        <dbReference type="Proteomes" id="UP000242222"/>
    </source>
</evidence>
<name>A0A1I4XFA8_9GAMM</name>
<dbReference type="CDD" id="cd00834">
    <property type="entry name" value="KAS_I_II"/>
    <property type="match status" value="1"/>
</dbReference>
<evidence type="ECO:0000259" key="5">
    <source>
        <dbReference type="PROSITE" id="PS52004"/>
    </source>
</evidence>
<dbReference type="GO" id="GO:0006633">
    <property type="term" value="P:fatty acid biosynthetic process"/>
    <property type="evidence" value="ECO:0007669"/>
    <property type="project" value="UniProtKB-UniPathway"/>
</dbReference>
<gene>
    <name evidence="6" type="ORF">SAMN05216516_10486</name>
</gene>
<proteinExistence type="inferred from homology"/>
<dbReference type="PROSITE" id="PS52004">
    <property type="entry name" value="KS3_2"/>
    <property type="match status" value="2"/>
</dbReference>
<dbReference type="PANTHER" id="PTHR11712:SF336">
    <property type="entry name" value="3-OXOACYL-[ACYL-CARRIER-PROTEIN] SYNTHASE, MITOCHONDRIAL"/>
    <property type="match status" value="1"/>
</dbReference>
<evidence type="ECO:0000256" key="2">
    <source>
        <dbReference type="ARBA" id="ARBA00008467"/>
    </source>
</evidence>
<accession>A0A1I4XFA8</accession>
<dbReference type="Pfam" id="PF00109">
    <property type="entry name" value="ketoacyl-synt"/>
    <property type="match status" value="2"/>
</dbReference>
<evidence type="ECO:0000313" key="6">
    <source>
        <dbReference type="EMBL" id="SFN24163.1"/>
    </source>
</evidence>
<dbReference type="InterPro" id="IPR014030">
    <property type="entry name" value="Ketoacyl_synth_N"/>
</dbReference>
<dbReference type="InterPro" id="IPR000794">
    <property type="entry name" value="Beta-ketoacyl_synthase"/>
</dbReference>
<feature type="domain" description="Ketosynthase family 3 (KS3)" evidence="5">
    <location>
        <begin position="413"/>
        <end position="853"/>
    </location>
</feature>
<dbReference type="InterPro" id="IPR020841">
    <property type="entry name" value="PKS_Beta-ketoAc_synthase_dom"/>
</dbReference>
<sequence length="854" mass="92412">MMETNRKRVVITGIGILSSLADNVQDFKDALLNKKNGVANSERFAKWFENARAAEVLHDIDYSALSKEIIDSLDNAALWAYKVGKDALSHAGLVDNQVQLKETGLIVGVSSAGTEAFLPLFEQRIEDFSLRKALFSGGFASCCSSVSTLLGLQGGVELVATACTASPNAVGMAFDYIQNGKSKTMLAVGTEPIYLPTFAGFYALNVMHPEACSPFSGNSGMSIGEGAGALVLEEYDHAVARGATLYGEILSYATSCDAFHETGPDPRASGAAQVMIKAMENAGITPDQIDYVNAHGTGTEANDRIETLAMKKVFAGHEIPPVSSTKSYFGHNIGAAGIVELIACLVTLPDNRILPTLNFTTQRPNCDLDYVPNAFRDKKVNIFMKNNYAFGGNNCSMIVSMAPGSIPVSRFEPRRVAITGTGAVSAIGHSIHQILDSIWKGHHNVDLCDVTFPEDTQEEAKALLDVLNNTRQFEALFGDAFSLSDNRRPEGHQPFKTFQVTQLEPRKHLRRFDPRKATRGGTFALIALSEALEQAKRKIKRDGDELGIVMGMSSGPQETTYKYLQSLKPDPRKVRTSEFPGSLMNAITTFCGISEGIKGYTTTLATGENAALGALTYGYEIVRQDLQPQVLVGGADEYFPSMSLYMNAMTDKLHMTSDARDYQVYGQDPKGYVPGEGACMLLLEDPQRAEARGVEVLAEIVGYGKACSNSYFDESIQGEKSASMALAMTRALADAGISAEEVDLVCGTSNGSPTSSRVEVDAIYQTFARDKPDVPVVNYNGCFGFVASAAGLLNLTVIIECLKQQAVPPIPYTEAFFDERIRFVREPLNLKLRHVLLVGATEGGNYYAFVIKGL</sequence>
<dbReference type="EMBL" id="FOVC01000004">
    <property type="protein sequence ID" value="SFN24163.1"/>
    <property type="molecule type" value="Genomic_DNA"/>
</dbReference>
<dbReference type="Gene3D" id="3.40.47.10">
    <property type="match status" value="3"/>
</dbReference>
<dbReference type="Proteomes" id="UP000242222">
    <property type="component" value="Unassembled WGS sequence"/>
</dbReference>
<dbReference type="PROSITE" id="PS00606">
    <property type="entry name" value="KS3_1"/>
    <property type="match status" value="1"/>
</dbReference>
<dbReference type="PANTHER" id="PTHR11712">
    <property type="entry name" value="POLYKETIDE SYNTHASE-RELATED"/>
    <property type="match status" value="1"/>
</dbReference>
<evidence type="ECO:0000256" key="4">
    <source>
        <dbReference type="RuleBase" id="RU003694"/>
    </source>
</evidence>
<dbReference type="SUPFAM" id="SSF53901">
    <property type="entry name" value="Thiolase-like"/>
    <property type="match status" value="4"/>
</dbReference>
<comment type="pathway">
    <text evidence="1">Lipid metabolism; fatty acid biosynthesis.</text>
</comment>
<comment type="similarity">
    <text evidence="2 4">Belongs to the thiolase-like superfamily. Beta-ketoacyl-ACP synthases family.</text>
</comment>
<evidence type="ECO:0000256" key="3">
    <source>
        <dbReference type="ARBA" id="ARBA00022679"/>
    </source>
</evidence>
<reference evidence="7" key="1">
    <citation type="submission" date="2016-10" db="EMBL/GenBank/DDBJ databases">
        <authorList>
            <person name="Varghese N."/>
            <person name="Submissions S."/>
        </authorList>
    </citation>
    <scope>NUCLEOTIDE SEQUENCE [LARGE SCALE GENOMIC DNA]</scope>
    <source>
        <strain evidence="7">N6PO6</strain>
    </source>
</reference>